<protein>
    <submittedName>
        <fullName evidence="1">Uncharacterized protein</fullName>
    </submittedName>
</protein>
<accession>A0AB34JL26</accession>
<name>A0AB34JL26_PRYPA</name>
<evidence type="ECO:0000313" key="2">
    <source>
        <dbReference type="Proteomes" id="UP001515480"/>
    </source>
</evidence>
<dbReference type="AlphaFoldDB" id="A0AB34JL26"/>
<dbReference type="Proteomes" id="UP001515480">
    <property type="component" value="Unassembled WGS sequence"/>
</dbReference>
<gene>
    <name evidence="1" type="ORF">AB1Y20_017241</name>
</gene>
<organism evidence="1 2">
    <name type="scientific">Prymnesium parvum</name>
    <name type="common">Toxic golden alga</name>
    <dbReference type="NCBI Taxonomy" id="97485"/>
    <lineage>
        <taxon>Eukaryota</taxon>
        <taxon>Haptista</taxon>
        <taxon>Haptophyta</taxon>
        <taxon>Prymnesiophyceae</taxon>
        <taxon>Prymnesiales</taxon>
        <taxon>Prymnesiaceae</taxon>
        <taxon>Prymnesium</taxon>
    </lineage>
</organism>
<keyword evidence="2" id="KW-1185">Reference proteome</keyword>
<evidence type="ECO:0000313" key="1">
    <source>
        <dbReference type="EMBL" id="KAL1522244.1"/>
    </source>
</evidence>
<comment type="caution">
    <text evidence="1">The sequence shown here is derived from an EMBL/GenBank/DDBJ whole genome shotgun (WGS) entry which is preliminary data.</text>
</comment>
<reference evidence="1 2" key="1">
    <citation type="journal article" date="2024" name="Science">
        <title>Giant polyketide synthase enzymes in the biosynthesis of giant marine polyether toxins.</title>
        <authorList>
            <person name="Fallon T.R."/>
            <person name="Shende V.V."/>
            <person name="Wierzbicki I.H."/>
            <person name="Pendleton A.L."/>
            <person name="Watervoot N.F."/>
            <person name="Auber R.P."/>
            <person name="Gonzalez D.J."/>
            <person name="Wisecaver J.H."/>
            <person name="Moore B.S."/>
        </authorList>
    </citation>
    <scope>NUCLEOTIDE SEQUENCE [LARGE SCALE GENOMIC DNA]</scope>
    <source>
        <strain evidence="1 2">12B1</strain>
    </source>
</reference>
<proteinExistence type="predicted"/>
<dbReference type="EMBL" id="JBGBPQ010000006">
    <property type="protein sequence ID" value="KAL1522244.1"/>
    <property type="molecule type" value="Genomic_DNA"/>
</dbReference>
<sequence>MAAPGEEAEAPSWMEEDESILMHYLEAEEVETAQLAQAIAISADEAEARAMEEAVANSVIDAPEALSAPADDVEARATEDALARSVREAREAVAASAEDAERARHRFEAHGIFTREDFVPAMARVLQLAVSGMAGCLHSLKSLRNLELRRFTGDQAAAQSHVAQTDTSASVEDPDVISACLRGIGLPLALALPMWQRLRRLGLLCELRGHDVGSMRGRLLCMLCGVPTDAEPMETAAIHSLWFMLCQREVLAEAEVDQLVTALVMRDADAAIAAHQVFSAIGQHPISESDWKGVAPEQVSATRARIIARQLLKDPERAERARERIRAGV</sequence>